<dbReference type="Gene3D" id="2.115.10.20">
    <property type="entry name" value="Glycosyl hydrolase domain, family 43"/>
    <property type="match status" value="1"/>
</dbReference>
<dbReference type="PANTHER" id="PTHR22925:SF3">
    <property type="entry name" value="GLYCOSYL HYDROLASE FAMILY PROTEIN 43"/>
    <property type="match status" value="1"/>
</dbReference>
<accession>A0A9D1S4M8</accession>
<sequence>MKNGQCWLDDAGNLIQAHGGMITRFGDRWYWYGENKDADNVRVDGRQLSRVDVVGVSCYSSRDLHTWHYEGLALAAQPGDPASPLHPGRVMERPKVVRSALTGKYVMWFHSDSADYTFAHAGCAISDMPEGPFELLGAFLPNRRDCRDMTLFTDPNDGRVYLVHSGDWNKTMYVSELNAECTGFTGVCYAHMADQEREAPALIWHDGLYYCVTSGCTGWAPNSMLYATTPRLSTGMKLIDDPAEGPDSRNTFHGQSTWIFEADGQPYLMLDHWQPNDLRHSGYSILPIEFDGERMTVRWRDEF</sequence>
<dbReference type="SUPFAM" id="SSF75005">
    <property type="entry name" value="Arabinanase/levansucrase/invertase"/>
    <property type="match status" value="1"/>
</dbReference>
<evidence type="ECO:0000256" key="1">
    <source>
        <dbReference type="ARBA" id="ARBA00009865"/>
    </source>
</evidence>
<comment type="similarity">
    <text evidence="1 4">Belongs to the glycosyl hydrolase 43 family.</text>
</comment>
<keyword evidence="2 4" id="KW-0378">Hydrolase</keyword>
<reference evidence="5" key="2">
    <citation type="journal article" date="2021" name="PeerJ">
        <title>Extensive microbial diversity within the chicken gut microbiome revealed by metagenomics and culture.</title>
        <authorList>
            <person name="Gilroy R."/>
            <person name="Ravi A."/>
            <person name="Getino M."/>
            <person name="Pursley I."/>
            <person name="Horton D.L."/>
            <person name="Alikhan N.F."/>
            <person name="Baker D."/>
            <person name="Gharbi K."/>
            <person name="Hall N."/>
            <person name="Watson M."/>
            <person name="Adriaenssens E.M."/>
            <person name="Foster-Nyarko E."/>
            <person name="Jarju S."/>
            <person name="Secka A."/>
            <person name="Antonio M."/>
            <person name="Oren A."/>
            <person name="Chaudhuri R.R."/>
            <person name="La Ragione R."/>
            <person name="Hildebrand F."/>
            <person name="Pallen M.J."/>
        </authorList>
    </citation>
    <scope>NUCLEOTIDE SEQUENCE</scope>
    <source>
        <strain evidence="5">ChiSxjej2B14-8506</strain>
    </source>
</reference>
<protein>
    <submittedName>
        <fullName evidence="5">Family 43 glycosylhydrolase</fullName>
    </submittedName>
</protein>
<dbReference type="Proteomes" id="UP000824123">
    <property type="component" value="Unassembled WGS sequence"/>
</dbReference>
<proteinExistence type="inferred from homology"/>
<reference evidence="5" key="1">
    <citation type="submission" date="2020-10" db="EMBL/GenBank/DDBJ databases">
        <authorList>
            <person name="Gilroy R."/>
        </authorList>
    </citation>
    <scope>NUCLEOTIDE SEQUENCE</scope>
    <source>
        <strain evidence="5">ChiSxjej2B14-8506</strain>
    </source>
</reference>
<dbReference type="EMBL" id="DVNK01000038">
    <property type="protein sequence ID" value="HIU46805.1"/>
    <property type="molecule type" value="Genomic_DNA"/>
</dbReference>
<evidence type="ECO:0000256" key="4">
    <source>
        <dbReference type="RuleBase" id="RU361187"/>
    </source>
</evidence>
<keyword evidence="3 4" id="KW-0326">Glycosidase</keyword>
<dbReference type="Pfam" id="PF04616">
    <property type="entry name" value="Glyco_hydro_43"/>
    <property type="match status" value="1"/>
</dbReference>
<evidence type="ECO:0000313" key="5">
    <source>
        <dbReference type="EMBL" id="HIU46805.1"/>
    </source>
</evidence>
<evidence type="ECO:0000256" key="3">
    <source>
        <dbReference type="ARBA" id="ARBA00023295"/>
    </source>
</evidence>
<dbReference type="AlphaFoldDB" id="A0A9D1S4M8"/>
<dbReference type="GO" id="GO:0004553">
    <property type="term" value="F:hydrolase activity, hydrolyzing O-glycosyl compounds"/>
    <property type="evidence" value="ECO:0007669"/>
    <property type="project" value="InterPro"/>
</dbReference>
<name>A0A9D1S4M8_9FIRM</name>
<comment type="caution">
    <text evidence="5">The sequence shown here is derived from an EMBL/GenBank/DDBJ whole genome shotgun (WGS) entry which is preliminary data.</text>
</comment>
<dbReference type="GO" id="GO:0005975">
    <property type="term" value="P:carbohydrate metabolic process"/>
    <property type="evidence" value="ECO:0007669"/>
    <property type="project" value="InterPro"/>
</dbReference>
<gene>
    <name evidence="5" type="ORF">IAC59_06065</name>
</gene>
<dbReference type="PANTHER" id="PTHR22925">
    <property type="entry name" value="GLYCOSYL HYDROLASE 43 FAMILY MEMBER"/>
    <property type="match status" value="1"/>
</dbReference>
<evidence type="ECO:0000313" key="6">
    <source>
        <dbReference type="Proteomes" id="UP000824123"/>
    </source>
</evidence>
<organism evidence="5 6">
    <name type="scientific">Candidatus Fimadaptatus faecigallinarum</name>
    <dbReference type="NCBI Taxonomy" id="2840814"/>
    <lineage>
        <taxon>Bacteria</taxon>
        <taxon>Bacillati</taxon>
        <taxon>Bacillota</taxon>
        <taxon>Clostridia</taxon>
        <taxon>Eubacteriales</taxon>
        <taxon>Candidatus Fimadaptatus</taxon>
    </lineage>
</organism>
<dbReference type="InterPro" id="IPR006710">
    <property type="entry name" value="Glyco_hydro_43"/>
</dbReference>
<dbReference type="InterPro" id="IPR023296">
    <property type="entry name" value="Glyco_hydro_beta-prop_sf"/>
</dbReference>
<evidence type="ECO:0000256" key="2">
    <source>
        <dbReference type="ARBA" id="ARBA00022801"/>
    </source>
</evidence>
<dbReference type="CDD" id="cd18825">
    <property type="entry name" value="GH43_CtGH43-like"/>
    <property type="match status" value="1"/>
</dbReference>